<dbReference type="RefSeq" id="WP_203224283.1">
    <property type="nucleotide sequence ID" value="NZ_JAETXL010000014.1"/>
</dbReference>
<protein>
    <submittedName>
        <fullName evidence="1">Uncharacterized protein</fullName>
    </submittedName>
</protein>
<dbReference type="Proteomes" id="UP000661193">
    <property type="component" value="Unassembled WGS sequence"/>
</dbReference>
<keyword evidence="2" id="KW-1185">Reference proteome</keyword>
<sequence length="151" mass="15871">MVADGPAPGPAEWTFTAVRKVVPELGDEVLPPEIDQPFVPVVEWNISRVDRAAAVAAIEGSLDYVASGTSDTLVDLDRFLAGVKEPRTYVGYAAVQRLSVPLTAECPDGSTAKGKLSTWSDAETGVVVCATRYAKGEASAVALRAQADFCS</sequence>
<comment type="caution">
    <text evidence="1">The sequence shown here is derived from an EMBL/GenBank/DDBJ whole genome shotgun (WGS) entry which is preliminary data.</text>
</comment>
<accession>A0ABS1UUQ3</accession>
<reference evidence="1 2" key="1">
    <citation type="submission" date="2021-01" db="EMBL/GenBank/DDBJ databases">
        <title>Genome sequencing of Micromonospora fiedleri MG-37.</title>
        <authorList>
            <person name="Moreland P.E.J."/>
            <person name="Stach J.E.M."/>
        </authorList>
    </citation>
    <scope>NUCLEOTIDE SEQUENCE [LARGE SCALE GENOMIC DNA]</scope>
    <source>
        <strain evidence="1 2">MG-37</strain>
    </source>
</reference>
<name>A0ABS1UUQ3_9ACTN</name>
<evidence type="ECO:0000313" key="2">
    <source>
        <dbReference type="Proteomes" id="UP000661193"/>
    </source>
</evidence>
<organism evidence="1 2">
    <name type="scientific">Micromonospora fiedleri</name>
    <dbReference type="NCBI Taxonomy" id="1157498"/>
    <lineage>
        <taxon>Bacteria</taxon>
        <taxon>Bacillati</taxon>
        <taxon>Actinomycetota</taxon>
        <taxon>Actinomycetes</taxon>
        <taxon>Micromonosporales</taxon>
        <taxon>Micromonosporaceae</taxon>
        <taxon>Micromonospora</taxon>
    </lineage>
</organism>
<gene>
    <name evidence="1" type="ORF">JMF97_28170</name>
</gene>
<dbReference type="EMBL" id="JAETXL010000014">
    <property type="protein sequence ID" value="MBL6280042.1"/>
    <property type="molecule type" value="Genomic_DNA"/>
</dbReference>
<evidence type="ECO:0000313" key="1">
    <source>
        <dbReference type="EMBL" id="MBL6280042.1"/>
    </source>
</evidence>
<proteinExistence type="predicted"/>